<gene>
    <name evidence="2" type="ORF">A1359_20300</name>
</gene>
<dbReference type="InterPro" id="IPR011335">
    <property type="entry name" value="Restrct_endonuc-II-like"/>
</dbReference>
<sequence>MPVKNSNIKEKTLAAHKQLSYENLVAAWLLGDGWEVLIPAIDHGKKTDLVAADDTNFYRIQVKSVESNDESIKVENKWKGAKIDYVIYFSRAGEWGYILPAFQENHKRLNADGHVRFHAHPSNFLKAFKKI</sequence>
<dbReference type="RefSeq" id="WP_066977268.1">
    <property type="nucleotide sequence ID" value="NZ_LUUI01000028.1"/>
</dbReference>
<keyword evidence="3" id="KW-1185">Reference proteome</keyword>
<dbReference type="Gene3D" id="3.40.1350.10">
    <property type="match status" value="1"/>
</dbReference>
<dbReference type="SUPFAM" id="SSF52980">
    <property type="entry name" value="Restriction endonuclease-like"/>
    <property type="match status" value="1"/>
</dbReference>
<proteinExistence type="predicted"/>
<feature type="domain" description="PD(D/E)XK endonuclease" evidence="1">
    <location>
        <begin position="23"/>
        <end position="77"/>
    </location>
</feature>
<dbReference type="Proteomes" id="UP000078476">
    <property type="component" value="Unassembled WGS sequence"/>
</dbReference>
<name>A0A177NSG0_9GAMM</name>
<organism evidence="2 3">
    <name type="scientific">Methylomonas lenta</name>
    <dbReference type="NCBI Taxonomy" id="980561"/>
    <lineage>
        <taxon>Bacteria</taxon>
        <taxon>Pseudomonadati</taxon>
        <taxon>Pseudomonadota</taxon>
        <taxon>Gammaproteobacteria</taxon>
        <taxon>Methylococcales</taxon>
        <taxon>Methylococcaceae</taxon>
        <taxon>Methylomonas</taxon>
    </lineage>
</organism>
<evidence type="ECO:0000313" key="3">
    <source>
        <dbReference type="Proteomes" id="UP000078476"/>
    </source>
</evidence>
<accession>A0A177NSG0</accession>
<dbReference type="InterPro" id="IPR021671">
    <property type="entry name" value="PD(D/E)XK_Endonuc"/>
</dbReference>
<dbReference type="InterPro" id="IPR011856">
    <property type="entry name" value="tRNA_endonuc-like_dom_sf"/>
</dbReference>
<dbReference type="GO" id="GO:0003676">
    <property type="term" value="F:nucleic acid binding"/>
    <property type="evidence" value="ECO:0007669"/>
    <property type="project" value="InterPro"/>
</dbReference>
<dbReference type="OrthoDB" id="282784at2"/>
<dbReference type="Pfam" id="PF11645">
    <property type="entry name" value="PDDEXK_5"/>
    <property type="match status" value="1"/>
</dbReference>
<dbReference type="AlphaFoldDB" id="A0A177NSG0"/>
<comment type="caution">
    <text evidence="2">The sequence shown here is derived from an EMBL/GenBank/DDBJ whole genome shotgun (WGS) entry which is preliminary data.</text>
</comment>
<protein>
    <recommendedName>
        <fullName evidence="1">PD(D/E)XK endonuclease domain-containing protein</fullName>
    </recommendedName>
</protein>
<evidence type="ECO:0000259" key="1">
    <source>
        <dbReference type="Pfam" id="PF11645"/>
    </source>
</evidence>
<dbReference type="EMBL" id="LUUI01000028">
    <property type="protein sequence ID" value="OAI20831.1"/>
    <property type="molecule type" value="Genomic_DNA"/>
</dbReference>
<reference evidence="2 3" key="1">
    <citation type="submission" date="2016-03" db="EMBL/GenBank/DDBJ databases">
        <authorList>
            <person name="Ploux O."/>
        </authorList>
    </citation>
    <scope>NUCLEOTIDE SEQUENCE [LARGE SCALE GENOMIC DNA]</scope>
    <source>
        <strain evidence="2 3">R-45370</strain>
    </source>
</reference>
<evidence type="ECO:0000313" key="2">
    <source>
        <dbReference type="EMBL" id="OAI20831.1"/>
    </source>
</evidence>